<evidence type="ECO:0000313" key="19">
    <source>
        <dbReference type="EMBL" id="CAL1125031.1"/>
    </source>
</evidence>
<dbReference type="InterPro" id="IPR024930">
    <property type="entry name" value="Skp_dom_sf"/>
</dbReference>
<dbReference type="GO" id="GO:0051082">
    <property type="term" value="F:unfolded protein binding"/>
    <property type="evidence" value="ECO:0007669"/>
    <property type="project" value="InterPro"/>
</dbReference>
<protein>
    <recommendedName>
        <fullName evidence="5">UDP-3-O-acyl-N-acetylglucosamine deacetylase</fullName>
        <ecNumber evidence="5">3.5.1.108</ecNumber>
    </recommendedName>
</protein>
<dbReference type="EMBL" id="CAMXCT030000001">
    <property type="protein sequence ID" value="CAL4758968.1"/>
    <property type="molecule type" value="Genomic_DNA"/>
</dbReference>
<dbReference type="Gene3D" id="3.30.910.20">
    <property type="entry name" value="Skp domain"/>
    <property type="match status" value="1"/>
</dbReference>
<comment type="similarity">
    <text evidence="3">Belongs to the LpxC family.</text>
</comment>
<evidence type="ECO:0000256" key="10">
    <source>
        <dbReference type="ARBA" id="ARBA00022801"/>
    </source>
</evidence>
<dbReference type="Pfam" id="PF03331">
    <property type="entry name" value="LpxC"/>
    <property type="match status" value="1"/>
</dbReference>
<dbReference type="InterPro" id="IPR055170">
    <property type="entry name" value="GFO_IDH_MocA-like_dom"/>
</dbReference>
<dbReference type="Pfam" id="PF04389">
    <property type="entry name" value="Peptidase_M28"/>
    <property type="match status" value="1"/>
</dbReference>
<dbReference type="GO" id="GO:0009245">
    <property type="term" value="P:lipid A biosynthetic process"/>
    <property type="evidence" value="ECO:0007669"/>
    <property type="project" value="UniProtKB-KW"/>
</dbReference>
<evidence type="ECO:0000313" key="18">
    <source>
        <dbReference type="EMBL" id="CAI3971656.1"/>
    </source>
</evidence>
<dbReference type="InterPro" id="IPR046450">
    <property type="entry name" value="PA_dom_sf"/>
</dbReference>
<dbReference type="SUPFAM" id="SSF111384">
    <property type="entry name" value="OmpH-like"/>
    <property type="match status" value="1"/>
</dbReference>
<evidence type="ECO:0000256" key="15">
    <source>
        <dbReference type="ARBA" id="ARBA00024987"/>
    </source>
</evidence>
<organism evidence="18">
    <name type="scientific">Cladocopium goreaui</name>
    <dbReference type="NCBI Taxonomy" id="2562237"/>
    <lineage>
        <taxon>Eukaryota</taxon>
        <taxon>Sar</taxon>
        <taxon>Alveolata</taxon>
        <taxon>Dinophyceae</taxon>
        <taxon>Suessiales</taxon>
        <taxon>Symbiodiniaceae</taxon>
        <taxon>Cladocopium</taxon>
    </lineage>
</organism>
<dbReference type="GO" id="GO:0103117">
    <property type="term" value="F:UDP-3-O-acyl-N-acetylglucosamine deacetylase activity"/>
    <property type="evidence" value="ECO:0007669"/>
    <property type="project" value="UniProtKB-EC"/>
</dbReference>
<dbReference type="GO" id="GO:2001289">
    <property type="term" value="P:lipid X metabolic process"/>
    <property type="evidence" value="ECO:0007669"/>
    <property type="project" value="UniProtKB-ARBA"/>
</dbReference>
<evidence type="ECO:0000256" key="3">
    <source>
        <dbReference type="ARBA" id="ARBA00006170"/>
    </source>
</evidence>
<dbReference type="SUPFAM" id="SSF51735">
    <property type="entry name" value="NAD(P)-binding Rossmann-fold domains"/>
    <property type="match status" value="1"/>
</dbReference>
<dbReference type="Pfam" id="PF03938">
    <property type="entry name" value="OmpH"/>
    <property type="match status" value="1"/>
</dbReference>
<dbReference type="InterPro" id="IPR000683">
    <property type="entry name" value="Gfo/Idh/MocA-like_OxRdtase_N"/>
</dbReference>
<proteinExistence type="inferred from homology"/>
<evidence type="ECO:0000256" key="14">
    <source>
        <dbReference type="ARBA" id="ARBA00024535"/>
    </source>
</evidence>
<dbReference type="InterPro" id="IPR015870">
    <property type="entry name" value="UDP-acyl_N-AcGlcN_deAcase_N"/>
</dbReference>
<dbReference type="Gene3D" id="3.30.230.20">
    <property type="entry name" value="lpxc deacetylase, domain 1"/>
    <property type="match status" value="1"/>
</dbReference>
<evidence type="ECO:0000256" key="1">
    <source>
        <dbReference type="ARBA" id="ARBA00001947"/>
    </source>
</evidence>
<dbReference type="Proteomes" id="UP001152797">
    <property type="component" value="Unassembled WGS sequence"/>
</dbReference>
<dbReference type="Pfam" id="PF13720">
    <property type="entry name" value="Acetyltransf_11"/>
    <property type="match status" value="1"/>
</dbReference>
<dbReference type="NCBIfam" id="TIGR01852">
    <property type="entry name" value="lipid_A_lpxA"/>
    <property type="match status" value="1"/>
</dbReference>
<dbReference type="InterPro" id="IPR001478">
    <property type="entry name" value="PDZ"/>
</dbReference>
<dbReference type="GO" id="GO:0000166">
    <property type="term" value="F:nucleotide binding"/>
    <property type="evidence" value="ECO:0007669"/>
    <property type="project" value="InterPro"/>
</dbReference>
<evidence type="ECO:0000256" key="6">
    <source>
        <dbReference type="ARBA" id="ARBA00022516"/>
    </source>
</evidence>
<dbReference type="Gene3D" id="3.40.630.10">
    <property type="entry name" value="Zn peptidases"/>
    <property type="match status" value="2"/>
</dbReference>
<dbReference type="InterPro" id="IPR005632">
    <property type="entry name" value="Chaperone_Skp"/>
</dbReference>
<keyword evidence="7" id="KW-0441">Lipid A biosynthesis</keyword>
<evidence type="ECO:0000256" key="2">
    <source>
        <dbReference type="ARBA" id="ARBA00005002"/>
    </source>
</evidence>
<feature type="domain" description="PDZ" evidence="17">
    <location>
        <begin position="586"/>
        <end position="687"/>
    </location>
</feature>
<dbReference type="EMBL" id="CAMXCT010000001">
    <property type="protein sequence ID" value="CAI3971656.1"/>
    <property type="molecule type" value="Genomic_DNA"/>
</dbReference>
<keyword evidence="13" id="KW-0012">Acyltransferase</keyword>
<dbReference type="InterPro" id="IPR037157">
    <property type="entry name" value="Acetyltransf_C_sf"/>
</dbReference>
<evidence type="ECO:0000256" key="12">
    <source>
        <dbReference type="ARBA" id="ARBA00023098"/>
    </source>
</evidence>
<keyword evidence="9" id="KW-0479">Metal-binding</keyword>
<keyword evidence="20" id="KW-1185">Reference proteome</keyword>
<dbReference type="Pfam" id="PF13180">
    <property type="entry name" value="PDZ_2"/>
    <property type="match status" value="1"/>
</dbReference>
<comment type="similarity">
    <text evidence="4">Belongs to the Gfo/Idh/MocA family.</text>
</comment>
<name>A0A9P1BE11_9DINO</name>
<evidence type="ECO:0000256" key="4">
    <source>
        <dbReference type="ARBA" id="ARBA00010928"/>
    </source>
</evidence>
<dbReference type="SMART" id="SM00228">
    <property type="entry name" value="PDZ"/>
    <property type="match status" value="1"/>
</dbReference>
<keyword evidence="10" id="KW-0378">Hydrolase</keyword>
<evidence type="ECO:0000313" key="20">
    <source>
        <dbReference type="Proteomes" id="UP001152797"/>
    </source>
</evidence>
<dbReference type="Gene3D" id="2.30.42.10">
    <property type="match status" value="1"/>
</dbReference>
<dbReference type="InterPro" id="IPR001451">
    <property type="entry name" value="Hexapep"/>
</dbReference>
<dbReference type="Gene3D" id="2.160.10.10">
    <property type="entry name" value="Hexapeptide repeat proteins"/>
    <property type="match status" value="1"/>
</dbReference>
<dbReference type="SUPFAM" id="SSF50156">
    <property type="entry name" value="PDZ domain-like"/>
    <property type="match status" value="1"/>
</dbReference>
<sequence length="2012" mass="219467">MRIQINLAGRVNRVSILTSLASAILVVLAVGTGLTSAGLALAGEADATAEANTAEAIELRLKSAADYLAADDRDGRGVGTEGINEAAQYIADQFEALGLQTEVFDGKPFQPFTLTTGASLGEPNSLAFVHKGKGEGDDSETIDLELASDFTPMALGGSGDIDLPLAFVGYGITAPDEGYDDYADIDVEGKAVIVMRHEPQQNNPHSAFDGTRDSRYAPLTRKISNAYEHGAAAVIFCTDEYALLKEVEKQQKAWSKAIDKLAIKHAEFSEIENPSLDQLREHEIATQKLMERIKKSGERMTKSMDPLLDFDYGGAGDSSRDISVFHVSRAALNEVLEAALDTDLTSLEKAIDEGPKPQSKDLPGWKLEGQVSIDVNEVEVKNVAAILEGEGPNANETIVIGAHYDHVGYGGPNSLAPGSTEVHNGADDNASGTVVLLEVARELATRGEKLPRRIMFIAFTAEERGLIGSARYVGDPALPLEDTVAMLNMDMVGRLDEDDKLLIQGFDTATEFDAILEKLNETYGFEMKKTSGGFGPSDHSSFYGKDIPVLHFFTGIHSDYHRPGDDVEKLNVPGMRRIGQMVADMAVELANSDERPTFVSTGGESTGVSRGGDRPYFGSIPDFGQNTPGYAISGVAKDSPAAKGGLEAGDVIIKLGDSRIGNLDDFDNALRKYEGGDTVDVVVKRGEEEVTLKESLRDRIPPTISQFPVVETDFSRPRVVPEAYFRPPIRNDRLLVGASKECPLVKKPISRVAIAAVLLQSFVCVSTTLAQAPAHSSVAVIDLKQVFESHTRFQSMREQLMRDVEAAEGTVKARQEELRGMVEQLKEFRPGTPEYKQLEANVANRQADLKVDISIQKKDFMEREAKIHYHVYQEVLQEIQHFATQRGLSLVMRVNSEEIKDENPQQILQELNKPVVYYNKAIDITYPILTTLNQRAGGRAPAAAQGGAAPRQGAVVTGFGYWRGRDVRVEFRPAEVDTGVVFVRGDLGPQARIEVDVRNRLDVPRRTVLAIGDVRVEMVEHILASLAGMQIDNCEVWVDAAEMPGLDGSANPFVEALEAAGVVEQSKPRNRLVVKDVVRVEEDGCWIEARPHDSDSLTVEYRLDYGAQSPIPQQTAQLEVSPDAFCRELAACRTFLLKEEADVLLARGLGRRASVKDLLVYGPEGPIGNTLRFPDECSRHKALDMVGDLALAGCDLAAHVVAYRSGHQLNARLVASLLGVEIGDDVEIGPFSVIGPHAKIGRGTKLYNNVTILGHVEIGENNRIFPGVVIGGEPQDISYRGTDTRVIIGNDNVIRECVTINRASEKEDGVTSIGNNNFFMACSHVAHDCRVGNHVVMANGSLLGGHVHVQDYASLSGVAAVHHYATVGCYSFTSGLSRVLHDVPPFMLVEGHPTRPRCINVVALKRNNFSPESIRAIAEAHRLLYRAKVGLEHAREILRTNDLLESCVRPLRAAVVGTGHLGQAHARILNESEHSDLVAIVDSDATRRSEIAGRHGAQPCATLGELPEGIEAVVVATPTVTHHEIGLELLRHGIHVLVEKPLAPSYAEAQELVDAAAAAGVVLQVGHVERFNPALTAAHTRLREPKFIEATRSSGFTFRSTDIGVVFDLMIHDIDLVLSLTRASVTRVDAMGLAVLGSHEDVANARLELSDGCVASLSASRVSYAAQRNLRVWSPRGFASFDLGAREVRLVTPSEAIRKREVQIEQFDATAKQAFRDEMFERHLAIENLEIEACDQLTAELDDFADSIRRGRQPRVSGEQGAEAVSVAERILASIENHAWDTSELPRQGPLAVPRPKVIPGPHWLTTPAPTTPRRQPGVENVMFYFRINKLKIIDNRENRQFLRVLGTDRAEVKINSFITTEDTHLPDMDELLVTNDPGRKRDLLAAAVAEVVSSRVLTTIQNVTDNHEMTFGDTGYVLYQSDNIPDHFNWILLAVESDRDVRSIGEEMNSVVNDQGFDHFITNVLSLAAAAANPSYVAAVGIAKFVTKMIADQRGKNRDDLIGVLYTSLNP</sequence>
<dbReference type="SUPFAM" id="SSF53187">
    <property type="entry name" value="Zn-dependent exopeptidases"/>
    <property type="match status" value="1"/>
</dbReference>
<dbReference type="InterPro" id="IPR011004">
    <property type="entry name" value="Trimer_LpxA-like_sf"/>
</dbReference>
<dbReference type="SMART" id="SM00935">
    <property type="entry name" value="OmpH"/>
    <property type="match status" value="1"/>
</dbReference>
<reference evidence="19" key="2">
    <citation type="submission" date="2024-04" db="EMBL/GenBank/DDBJ databases">
        <authorList>
            <person name="Chen Y."/>
            <person name="Shah S."/>
            <person name="Dougan E. K."/>
            <person name="Thang M."/>
            <person name="Chan C."/>
        </authorList>
    </citation>
    <scope>NUCLEOTIDE SEQUENCE [LARGE SCALE GENOMIC DNA]</scope>
</reference>
<dbReference type="NCBIfam" id="NF003657">
    <property type="entry name" value="PRK05289.1"/>
    <property type="match status" value="1"/>
</dbReference>
<dbReference type="OrthoDB" id="25818at2759"/>
<dbReference type="GO" id="GO:0008780">
    <property type="term" value="F:acyl-[acyl-carrier-protein]-UDP-N-acetylglucosamine O-acyltransferase activity"/>
    <property type="evidence" value="ECO:0007669"/>
    <property type="project" value="InterPro"/>
</dbReference>
<dbReference type="NCBIfam" id="TIGR00325">
    <property type="entry name" value="lpxC"/>
    <property type="match status" value="1"/>
</dbReference>
<comment type="function">
    <text evidence="15">Involved in the biosynthesis of lipid A, a phosphorylated glycolipid that in bacteria anchors the lipopolysaccharide to the outer membrane of the cell. Lipid A-like molecules in plants may serve as structural components of the outer membranes of mitochondria and/or chloroplasts, or may be involved in signal transduction or plant defense responses.</text>
</comment>
<dbReference type="CDD" id="cd03351">
    <property type="entry name" value="LbH_UDP-GlcNAc_AT"/>
    <property type="match status" value="1"/>
</dbReference>
<evidence type="ECO:0000256" key="13">
    <source>
        <dbReference type="ARBA" id="ARBA00023315"/>
    </source>
</evidence>
<accession>A0A9P1BE11</accession>
<dbReference type="Pfam" id="PF01408">
    <property type="entry name" value="GFO_IDH_MocA"/>
    <property type="match status" value="1"/>
</dbReference>
<dbReference type="SUPFAM" id="SSF54211">
    <property type="entry name" value="Ribosomal protein S5 domain 2-like"/>
    <property type="match status" value="2"/>
</dbReference>
<comment type="catalytic activity">
    <reaction evidence="14">
        <text>a UDP-3-O-[(3R)-3-hydroxyacyl]-N-acetyl-alpha-D-glucosamine + H2O = a UDP-3-O-[(3R)-3-hydroxyacyl]-alpha-D-glucosamine + acetate</text>
        <dbReference type="Rhea" id="RHEA:67816"/>
        <dbReference type="ChEBI" id="CHEBI:15377"/>
        <dbReference type="ChEBI" id="CHEBI:30089"/>
        <dbReference type="ChEBI" id="CHEBI:137740"/>
        <dbReference type="ChEBI" id="CHEBI:173225"/>
        <dbReference type="EC" id="3.5.1.108"/>
    </reaction>
</comment>
<dbReference type="GO" id="GO:0046872">
    <property type="term" value="F:metal ion binding"/>
    <property type="evidence" value="ECO:0007669"/>
    <property type="project" value="UniProtKB-KW"/>
</dbReference>
<dbReference type="Gene3D" id="3.50.30.30">
    <property type="match status" value="1"/>
</dbReference>
<dbReference type="InterPro" id="IPR020568">
    <property type="entry name" value="Ribosomal_Su5_D2-typ_SF"/>
</dbReference>
<evidence type="ECO:0000256" key="9">
    <source>
        <dbReference type="ARBA" id="ARBA00022723"/>
    </source>
</evidence>
<evidence type="ECO:0000256" key="8">
    <source>
        <dbReference type="ARBA" id="ARBA00022679"/>
    </source>
</evidence>
<evidence type="ECO:0000256" key="7">
    <source>
        <dbReference type="ARBA" id="ARBA00022556"/>
    </source>
</evidence>
<dbReference type="InterPro" id="IPR011334">
    <property type="entry name" value="UDP-acyl_GlcNac_deAcase_C"/>
</dbReference>
<dbReference type="InterPro" id="IPR029098">
    <property type="entry name" value="Acetyltransf_C"/>
</dbReference>
<dbReference type="PROSITE" id="PS50106">
    <property type="entry name" value="PDZ"/>
    <property type="match status" value="1"/>
</dbReference>
<keyword evidence="8" id="KW-0808">Transferase</keyword>
<dbReference type="Pfam" id="PF22725">
    <property type="entry name" value="GFO_IDH_MocA_C3"/>
    <property type="match status" value="1"/>
</dbReference>
<dbReference type="InterPro" id="IPR010137">
    <property type="entry name" value="Lipid_A_LpxA"/>
</dbReference>
<dbReference type="EC" id="3.5.1.108" evidence="5"/>
<dbReference type="Gene3D" id="3.30.360.10">
    <property type="entry name" value="Dihydrodipicolinate Reductase, domain 2"/>
    <property type="match status" value="1"/>
</dbReference>
<keyword evidence="12" id="KW-0443">Lipid metabolism</keyword>
<evidence type="ECO:0000256" key="5">
    <source>
        <dbReference type="ARBA" id="ARBA00012745"/>
    </source>
</evidence>
<comment type="caution">
    <text evidence="18">The sequence shown here is derived from an EMBL/GenBank/DDBJ whole genome shotgun (WGS) entry which is preliminary data.</text>
</comment>
<dbReference type="PANTHER" id="PTHR43480:SF1">
    <property type="entry name" value="ACYL-[ACYL-CARRIER-PROTEIN]--UDP-N-ACETYLGLUCOSAMINE O-ACYLTRANSFERASE, MITOCHONDRIAL-RELATED"/>
    <property type="match status" value="1"/>
</dbReference>
<dbReference type="Pfam" id="PF00132">
    <property type="entry name" value="Hexapep"/>
    <property type="match status" value="2"/>
</dbReference>
<dbReference type="PANTHER" id="PTHR43480">
    <property type="entry name" value="ACYL-[ACYL-CARRIER-PROTEIN]--UDP-N-ACETYLGLUCOSAMINE O-ACYLTRANSFERASE"/>
    <property type="match status" value="1"/>
</dbReference>
<gene>
    <name evidence="18" type="ORF">C1SCF055_LOCUS246</name>
</gene>
<comment type="cofactor">
    <cofactor evidence="1">
        <name>Zn(2+)</name>
        <dbReference type="ChEBI" id="CHEBI:29105"/>
    </cofactor>
</comment>
<dbReference type="SUPFAM" id="SSF52025">
    <property type="entry name" value="PA domain"/>
    <property type="match status" value="1"/>
</dbReference>
<feature type="region of interest" description="Disordered" evidence="16">
    <location>
        <begin position="1792"/>
        <end position="1813"/>
    </location>
</feature>
<reference evidence="18" key="1">
    <citation type="submission" date="2022-10" db="EMBL/GenBank/DDBJ databases">
        <authorList>
            <person name="Chen Y."/>
            <person name="Dougan E. K."/>
            <person name="Chan C."/>
            <person name="Rhodes N."/>
            <person name="Thang M."/>
        </authorList>
    </citation>
    <scope>NUCLEOTIDE SEQUENCE</scope>
</reference>
<dbReference type="Gene3D" id="3.40.50.720">
    <property type="entry name" value="NAD(P)-binding Rossmann-like Domain"/>
    <property type="match status" value="1"/>
</dbReference>
<dbReference type="Gene3D" id="1.20.1180.10">
    <property type="entry name" value="Udp N-acetylglucosamine O-acyltransferase, C-terminal domain"/>
    <property type="match status" value="1"/>
</dbReference>
<dbReference type="InterPro" id="IPR004463">
    <property type="entry name" value="UDP-acyl_GlcNac_deAcase"/>
</dbReference>
<dbReference type="EMBL" id="CAMXCT020000001">
    <property type="protein sequence ID" value="CAL1125031.1"/>
    <property type="molecule type" value="Genomic_DNA"/>
</dbReference>
<dbReference type="InterPro" id="IPR036034">
    <property type="entry name" value="PDZ_sf"/>
</dbReference>
<evidence type="ECO:0000256" key="11">
    <source>
        <dbReference type="ARBA" id="ARBA00022833"/>
    </source>
</evidence>
<comment type="pathway">
    <text evidence="2">Glycolipid biosynthesis; lipid IV(A) biosynthesis; lipid IV(A) from (3R)-3-hydroxytetradecanoyl-[acyl-carrier-protein] and UDP-N-acetyl-alpha-D-glucosamine: step 2/6.</text>
</comment>
<dbReference type="InterPro" id="IPR036291">
    <property type="entry name" value="NAD(P)-bd_dom_sf"/>
</dbReference>
<dbReference type="InterPro" id="IPR007484">
    <property type="entry name" value="Peptidase_M28"/>
</dbReference>
<dbReference type="SUPFAM" id="SSF51161">
    <property type="entry name" value="Trimeric LpxA-like enzymes"/>
    <property type="match status" value="1"/>
</dbReference>
<keyword evidence="6" id="KW-0444">Lipid biosynthesis</keyword>
<evidence type="ECO:0000256" key="16">
    <source>
        <dbReference type="SAM" id="MobiDB-lite"/>
    </source>
</evidence>
<keyword evidence="11" id="KW-0862">Zinc</keyword>
<evidence type="ECO:0000259" key="17">
    <source>
        <dbReference type="PROSITE" id="PS50106"/>
    </source>
</evidence>
<dbReference type="Gene3D" id="3.30.1700.10">
    <property type="entry name" value="lpxc deacetylase, domain 2"/>
    <property type="match status" value="1"/>
</dbReference>
<dbReference type="SUPFAM" id="SSF55347">
    <property type="entry name" value="Glyceraldehyde-3-phosphate dehydrogenase-like, C-terminal domain"/>
    <property type="match status" value="1"/>
</dbReference>
<dbReference type="GO" id="GO:0016020">
    <property type="term" value="C:membrane"/>
    <property type="evidence" value="ECO:0007669"/>
    <property type="project" value="GOC"/>
</dbReference>